<organism evidence="2 3">
    <name type="scientific">Gossypium arboreum</name>
    <name type="common">Tree cotton</name>
    <name type="synonym">Gossypium nanking</name>
    <dbReference type="NCBI Taxonomy" id="29729"/>
    <lineage>
        <taxon>Eukaryota</taxon>
        <taxon>Viridiplantae</taxon>
        <taxon>Streptophyta</taxon>
        <taxon>Embryophyta</taxon>
        <taxon>Tracheophyta</taxon>
        <taxon>Spermatophyta</taxon>
        <taxon>Magnoliopsida</taxon>
        <taxon>eudicotyledons</taxon>
        <taxon>Gunneridae</taxon>
        <taxon>Pentapetalae</taxon>
        <taxon>rosids</taxon>
        <taxon>malvids</taxon>
        <taxon>Malvales</taxon>
        <taxon>Malvaceae</taxon>
        <taxon>Malvoideae</taxon>
        <taxon>Gossypium</taxon>
    </lineage>
</organism>
<comment type="caution">
    <text evidence="2">The sequence shown here is derived from an EMBL/GenBank/DDBJ whole genome shotgun (WGS) entry which is preliminary data.</text>
</comment>
<name>A0ABR0PMG2_GOSAR</name>
<protein>
    <submittedName>
        <fullName evidence="2">Uncharacterized protein</fullName>
    </submittedName>
</protein>
<accession>A0ABR0PMG2</accession>
<dbReference type="Proteomes" id="UP001358586">
    <property type="component" value="Chromosome 6"/>
</dbReference>
<keyword evidence="3" id="KW-1185">Reference proteome</keyword>
<evidence type="ECO:0000313" key="2">
    <source>
        <dbReference type="EMBL" id="KAK5825509.1"/>
    </source>
</evidence>
<evidence type="ECO:0000256" key="1">
    <source>
        <dbReference type="SAM" id="MobiDB-lite"/>
    </source>
</evidence>
<evidence type="ECO:0000313" key="3">
    <source>
        <dbReference type="Proteomes" id="UP001358586"/>
    </source>
</evidence>
<proteinExistence type="predicted"/>
<sequence length="132" mass="14777">MLTNTLISWRTSQMKNKTCWLKPSTHNTTVTLGTILHQEIANYVVRKIGTLVIPSLVMLLCQQRGIVPCADGIFADQEGTTTEKQVITAEEEVVAEEEEEVSENEKEKEEEDSIEKIITAPEFVGANIDNLE</sequence>
<reference evidence="2 3" key="1">
    <citation type="submission" date="2023-03" db="EMBL/GenBank/DDBJ databases">
        <title>WGS of Gossypium arboreum.</title>
        <authorList>
            <person name="Yu D."/>
        </authorList>
    </citation>
    <scope>NUCLEOTIDE SEQUENCE [LARGE SCALE GENOMIC DNA]</scope>
    <source>
        <tissue evidence="2">Leaf</tissue>
    </source>
</reference>
<gene>
    <name evidence="2" type="ORF">PVK06_020351</name>
</gene>
<feature type="region of interest" description="Disordered" evidence="1">
    <location>
        <begin position="92"/>
        <end position="113"/>
    </location>
</feature>
<dbReference type="EMBL" id="JARKNE010000006">
    <property type="protein sequence ID" value="KAK5825509.1"/>
    <property type="molecule type" value="Genomic_DNA"/>
</dbReference>